<reference evidence="1" key="1">
    <citation type="submission" date="2018-05" db="EMBL/GenBank/DDBJ databases">
        <authorList>
            <person name="Lanie J.A."/>
            <person name="Ng W.-L."/>
            <person name="Kazmierczak K.M."/>
            <person name="Andrzejewski T.M."/>
            <person name="Davidsen T.M."/>
            <person name="Wayne K.J."/>
            <person name="Tettelin H."/>
            <person name="Glass J.I."/>
            <person name="Rusch D."/>
            <person name="Podicherti R."/>
            <person name="Tsui H.-C.T."/>
            <person name="Winkler M.E."/>
        </authorList>
    </citation>
    <scope>NUCLEOTIDE SEQUENCE</scope>
</reference>
<protein>
    <submittedName>
        <fullName evidence="1">Uncharacterized protein</fullName>
    </submittedName>
</protein>
<name>A0A383E4X7_9ZZZZ</name>
<dbReference type="Gene3D" id="2.130.10.10">
    <property type="entry name" value="YVTN repeat-like/Quinoprotein amine dehydrogenase"/>
    <property type="match status" value="1"/>
</dbReference>
<proteinExistence type="predicted"/>
<accession>A0A383E4X7</accession>
<organism evidence="1">
    <name type="scientific">marine metagenome</name>
    <dbReference type="NCBI Taxonomy" id="408172"/>
    <lineage>
        <taxon>unclassified sequences</taxon>
        <taxon>metagenomes</taxon>
        <taxon>ecological metagenomes</taxon>
    </lineage>
</organism>
<feature type="non-terminal residue" evidence="1">
    <location>
        <position position="1"/>
    </location>
</feature>
<feature type="non-terminal residue" evidence="1">
    <location>
        <position position="232"/>
    </location>
</feature>
<dbReference type="EMBL" id="UINC01222632">
    <property type="protein sequence ID" value="SVE51503.1"/>
    <property type="molecule type" value="Genomic_DNA"/>
</dbReference>
<gene>
    <name evidence="1" type="ORF">METZ01_LOCUS504357</name>
</gene>
<dbReference type="InterPro" id="IPR011047">
    <property type="entry name" value="Quinoprotein_ADH-like_sf"/>
</dbReference>
<dbReference type="AlphaFoldDB" id="A0A383E4X7"/>
<dbReference type="SUPFAM" id="SSF50998">
    <property type="entry name" value="Quinoprotein alcohol dehydrogenase-like"/>
    <property type="match status" value="1"/>
</dbReference>
<evidence type="ECO:0000313" key="1">
    <source>
        <dbReference type="EMBL" id="SVE51503.1"/>
    </source>
</evidence>
<sequence>PQKENINRTLCTKMELIKKDLAIMLSREEKRCHLIGFNPVTQEIIWEVPIDDVLIDAPVIINNTIFLTSNRIAQKDKGAPTIYAFDINGRILFIKDFERDNNEQSVFINIIEEYSKISNDASNILLSFNKIQGNSTTYMELAAINTKTEKTSWISEKIKLSFRSNTEIMLINTANTELLLLLLNEDIVALNNKTGEKVWHNNFPNSMIAKSYNQKILVYNRNEKNGVIWDPI</sequence>
<dbReference type="InterPro" id="IPR015943">
    <property type="entry name" value="WD40/YVTN_repeat-like_dom_sf"/>
</dbReference>